<evidence type="ECO:0000256" key="8">
    <source>
        <dbReference type="RuleBase" id="RU003918"/>
    </source>
</evidence>
<reference evidence="12" key="1">
    <citation type="submission" date="2022-05" db="EMBL/GenBank/DDBJ databases">
        <authorList>
            <person name="Blom J."/>
        </authorList>
    </citation>
    <scope>NUCLEOTIDE SEQUENCE</scope>
    <source>
        <strain evidence="12">Type strain: CPO20170097</strain>
    </source>
</reference>
<dbReference type="RefSeq" id="WP_253898913.1">
    <property type="nucleotide sequence ID" value="NZ_CALSBS010000023.1"/>
</dbReference>
<evidence type="ECO:0000256" key="5">
    <source>
        <dbReference type="ARBA" id="ARBA00022764"/>
    </source>
</evidence>
<dbReference type="InterPro" id="IPR001829">
    <property type="entry name" value="Pili_assmbl_chaperone_bac"/>
</dbReference>
<evidence type="ECO:0000256" key="4">
    <source>
        <dbReference type="ARBA" id="ARBA00022729"/>
    </source>
</evidence>
<evidence type="ECO:0000259" key="10">
    <source>
        <dbReference type="Pfam" id="PF00345"/>
    </source>
</evidence>
<feature type="signal peptide" evidence="9">
    <location>
        <begin position="1"/>
        <end position="20"/>
    </location>
</feature>
<dbReference type="PANTHER" id="PTHR30251">
    <property type="entry name" value="PILUS ASSEMBLY CHAPERONE"/>
    <property type="match status" value="1"/>
</dbReference>
<proteinExistence type="inferred from homology"/>
<evidence type="ECO:0000256" key="7">
    <source>
        <dbReference type="ARBA" id="ARBA00023319"/>
    </source>
</evidence>
<keyword evidence="6 8" id="KW-0143">Chaperone</keyword>
<dbReference type="InterPro" id="IPR036316">
    <property type="entry name" value="Pili_assmbl_chap_C_dom_sf"/>
</dbReference>
<dbReference type="InterPro" id="IPR008962">
    <property type="entry name" value="PapD-like_sf"/>
</dbReference>
<evidence type="ECO:0000256" key="2">
    <source>
        <dbReference type="ARBA" id="ARBA00007399"/>
    </source>
</evidence>
<dbReference type="InterPro" id="IPR016147">
    <property type="entry name" value="Pili_assmbl_chaperone_N"/>
</dbReference>
<evidence type="ECO:0000256" key="9">
    <source>
        <dbReference type="SAM" id="SignalP"/>
    </source>
</evidence>
<comment type="similarity">
    <text evidence="2 8">Belongs to the periplasmic pilus chaperone family.</text>
</comment>
<dbReference type="Pfam" id="PF00345">
    <property type="entry name" value="PapD_N"/>
    <property type="match status" value="1"/>
</dbReference>
<dbReference type="InterPro" id="IPR013783">
    <property type="entry name" value="Ig-like_fold"/>
</dbReference>
<keyword evidence="7" id="KW-0393">Immunoglobulin domain</keyword>
<accession>A0ABN8TFZ0</accession>
<dbReference type="InterPro" id="IPR016148">
    <property type="entry name" value="Pili_assmbl_chaperone_C"/>
</dbReference>
<comment type="caution">
    <text evidence="12">The sequence shown here is derived from an EMBL/GenBank/DDBJ whole genome shotgun (WGS) entry which is preliminary data.</text>
</comment>
<dbReference type="SUPFAM" id="SSF49584">
    <property type="entry name" value="Periplasmic chaperone C-domain"/>
    <property type="match status" value="1"/>
</dbReference>
<feature type="chain" id="PRO_5045162678" evidence="9">
    <location>
        <begin position="21"/>
        <end position="242"/>
    </location>
</feature>
<evidence type="ECO:0000256" key="3">
    <source>
        <dbReference type="ARBA" id="ARBA00022558"/>
    </source>
</evidence>
<keyword evidence="5" id="KW-0574">Periplasm</keyword>
<feature type="domain" description="Pili assembly chaperone N-terminal" evidence="10">
    <location>
        <begin position="22"/>
        <end position="141"/>
    </location>
</feature>
<dbReference type="PROSITE" id="PS00635">
    <property type="entry name" value="PILI_CHAPERONE"/>
    <property type="match status" value="1"/>
</dbReference>
<dbReference type="Proteomes" id="UP001152651">
    <property type="component" value="Unassembled WGS sequence"/>
</dbReference>
<comment type="subcellular location">
    <subcellularLocation>
        <location evidence="1 8">Periplasm</location>
    </subcellularLocation>
</comment>
<dbReference type="PRINTS" id="PR00969">
    <property type="entry name" value="CHAPERONPILI"/>
</dbReference>
<feature type="domain" description="Pili assembly chaperone C-terminal" evidence="11">
    <location>
        <begin position="164"/>
        <end position="221"/>
    </location>
</feature>
<evidence type="ECO:0000259" key="11">
    <source>
        <dbReference type="Pfam" id="PF02753"/>
    </source>
</evidence>
<organism evidence="12 13">
    <name type="scientific">Pseudocitrobacter vendiensis</name>
    <dbReference type="NCBI Taxonomy" id="2488306"/>
    <lineage>
        <taxon>Bacteria</taxon>
        <taxon>Pseudomonadati</taxon>
        <taxon>Pseudomonadota</taxon>
        <taxon>Gammaproteobacteria</taxon>
        <taxon>Enterobacterales</taxon>
        <taxon>Enterobacteriaceae</taxon>
        <taxon>Pseudocitrobacter</taxon>
    </lineage>
</organism>
<name>A0ABN8TFZ0_9ENTR</name>
<sequence length="242" mass="26734">MTLFKAMSILALILPLAGHAAIQPDRTRIIFSCNAKASSLKLENQSKKLPYLAYSWIENEQGQKDDRYFSALPPIQRLEPGSQTQVRIVKQASVGALPSDRETLFYFNVREVPPAPENSSGAVVQLAVQSRLKLFWRPEALAKTPGVNIEERLTASQVAHTLRVNNPTGYYVTLAFFGKDDYSPFDGFKSTMIAPFSATTISAGSYAGSTFSLGYIDDYGAMRTLNVRCHGECEVSAPEKRK</sequence>
<evidence type="ECO:0000313" key="13">
    <source>
        <dbReference type="Proteomes" id="UP001152651"/>
    </source>
</evidence>
<gene>
    <name evidence="12" type="ORF">FBBNIHIM_19995</name>
</gene>
<keyword evidence="4 9" id="KW-0732">Signal</keyword>
<evidence type="ECO:0000256" key="6">
    <source>
        <dbReference type="ARBA" id="ARBA00023186"/>
    </source>
</evidence>
<dbReference type="InterPro" id="IPR018046">
    <property type="entry name" value="Pili_assmbl_chaperone_CS"/>
</dbReference>
<evidence type="ECO:0000256" key="1">
    <source>
        <dbReference type="ARBA" id="ARBA00004418"/>
    </source>
</evidence>
<dbReference type="InterPro" id="IPR050643">
    <property type="entry name" value="Periplasmic_pilus_chap"/>
</dbReference>
<dbReference type="EMBL" id="CALSBS010000023">
    <property type="protein sequence ID" value="CAH6661393.1"/>
    <property type="molecule type" value="Genomic_DNA"/>
</dbReference>
<keyword evidence="3" id="KW-1029">Fimbrium biogenesis</keyword>
<dbReference type="Gene3D" id="2.60.40.10">
    <property type="entry name" value="Immunoglobulins"/>
    <property type="match status" value="2"/>
</dbReference>
<keyword evidence="13" id="KW-1185">Reference proteome</keyword>
<dbReference type="PANTHER" id="PTHR30251:SF5">
    <property type="entry name" value="FIMBRIAL CHAPARONE PROTEIN"/>
    <property type="match status" value="1"/>
</dbReference>
<protein>
    <submittedName>
        <fullName evidence="12">Molecular chaperone</fullName>
    </submittedName>
</protein>
<evidence type="ECO:0000313" key="12">
    <source>
        <dbReference type="EMBL" id="CAH6661393.1"/>
    </source>
</evidence>
<dbReference type="Pfam" id="PF02753">
    <property type="entry name" value="PapD_C"/>
    <property type="match status" value="1"/>
</dbReference>
<dbReference type="SUPFAM" id="SSF49354">
    <property type="entry name" value="PapD-like"/>
    <property type="match status" value="1"/>
</dbReference>